<dbReference type="Pfam" id="PF04542">
    <property type="entry name" value="Sigma70_r2"/>
    <property type="match status" value="1"/>
</dbReference>
<feature type="signal peptide" evidence="6">
    <location>
        <begin position="1"/>
        <end position="18"/>
    </location>
</feature>
<dbReference type="PANTHER" id="PTHR30603:SF47">
    <property type="entry name" value="RNA POLYMERASE SIGMA FACTOR SIGD, CHLOROPLASTIC"/>
    <property type="match status" value="1"/>
</dbReference>
<dbReference type="EMBL" id="JAQMWT010000362">
    <property type="protein sequence ID" value="KAJ8602934.1"/>
    <property type="molecule type" value="Genomic_DNA"/>
</dbReference>
<evidence type="ECO:0000256" key="6">
    <source>
        <dbReference type="SAM" id="SignalP"/>
    </source>
</evidence>
<dbReference type="SUPFAM" id="SSF88659">
    <property type="entry name" value="Sigma3 and sigma4 domains of RNA polymerase sigma factors"/>
    <property type="match status" value="2"/>
</dbReference>
<dbReference type="GO" id="GO:0003677">
    <property type="term" value="F:DNA binding"/>
    <property type="evidence" value="ECO:0007669"/>
    <property type="project" value="UniProtKB-KW"/>
</dbReference>
<dbReference type="Gene3D" id="1.10.10.10">
    <property type="entry name" value="Winged helix-like DNA-binding domain superfamily/Winged helix DNA-binding domain"/>
    <property type="match status" value="2"/>
</dbReference>
<keyword evidence="10" id="KW-1185">Reference proteome</keyword>
<feature type="domain" description="RNA polymerase sigma-70 region 2" evidence="7">
    <location>
        <begin position="116"/>
        <end position="185"/>
    </location>
</feature>
<dbReference type="InterPro" id="IPR013324">
    <property type="entry name" value="RNA_pol_sigma_r3/r4-like"/>
</dbReference>
<dbReference type="PANTHER" id="PTHR30603">
    <property type="entry name" value="RNA POLYMERASE SIGMA FACTOR RPO"/>
    <property type="match status" value="1"/>
</dbReference>
<dbReference type="Gene3D" id="1.10.601.10">
    <property type="entry name" value="RNA Polymerase Primary Sigma Factor"/>
    <property type="match status" value="1"/>
</dbReference>
<dbReference type="Pfam" id="PF04545">
    <property type="entry name" value="Sigma70_r4"/>
    <property type="match status" value="1"/>
</dbReference>
<dbReference type="InterPro" id="IPR000943">
    <property type="entry name" value="RNA_pol_sigma70"/>
</dbReference>
<evidence type="ECO:0000313" key="9">
    <source>
        <dbReference type="EMBL" id="KAJ8602934.1"/>
    </source>
</evidence>
<name>A0AAD7UD71_9STRA</name>
<dbReference type="Proteomes" id="UP001230188">
    <property type="component" value="Unassembled WGS sequence"/>
</dbReference>
<evidence type="ECO:0000313" key="10">
    <source>
        <dbReference type="Proteomes" id="UP001230188"/>
    </source>
</evidence>
<keyword evidence="2" id="KW-0805">Transcription regulation</keyword>
<dbReference type="GO" id="GO:0016987">
    <property type="term" value="F:sigma factor activity"/>
    <property type="evidence" value="ECO:0007669"/>
    <property type="project" value="UniProtKB-KW"/>
</dbReference>
<evidence type="ECO:0000256" key="5">
    <source>
        <dbReference type="ARBA" id="ARBA00023163"/>
    </source>
</evidence>
<comment type="similarity">
    <text evidence="1">Belongs to the sigma-70 factor family.</text>
</comment>
<dbReference type="GO" id="GO:0006352">
    <property type="term" value="P:DNA-templated transcription initiation"/>
    <property type="evidence" value="ECO:0007669"/>
    <property type="project" value="InterPro"/>
</dbReference>
<keyword evidence="3" id="KW-0731">Sigma factor</keyword>
<protein>
    <submittedName>
        <fullName evidence="9">Uncharacterized protein</fullName>
    </submittedName>
</protein>
<dbReference type="NCBIfam" id="TIGR02937">
    <property type="entry name" value="sigma70-ECF"/>
    <property type="match status" value="1"/>
</dbReference>
<proteinExistence type="inferred from homology"/>
<feature type="chain" id="PRO_5041977283" evidence="6">
    <location>
        <begin position="19"/>
        <end position="369"/>
    </location>
</feature>
<organism evidence="9 10">
    <name type="scientific">Chrysophaeum taylorii</name>
    <dbReference type="NCBI Taxonomy" id="2483200"/>
    <lineage>
        <taxon>Eukaryota</taxon>
        <taxon>Sar</taxon>
        <taxon>Stramenopiles</taxon>
        <taxon>Ochrophyta</taxon>
        <taxon>Pelagophyceae</taxon>
        <taxon>Pelagomonadales</taxon>
        <taxon>Pelagomonadaceae</taxon>
        <taxon>Chrysophaeum</taxon>
    </lineage>
</organism>
<dbReference type="InterPro" id="IPR036388">
    <property type="entry name" value="WH-like_DNA-bd_sf"/>
</dbReference>
<keyword evidence="4" id="KW-0238">DNA-binding</keyword>
<keyword evidence="6" id="KW-0732">Signal</keyword>
<feature type="domain" description="RNA polymerase sigma-70 region 4" evidence="8">
    <location>
        <begin position="303"/>
        <end position="353"/>
    </location>
</feature>
<evidence type="ECO:0000259" key="8">
    <source>
        <dbReference type="Pfam" id="PF04545"/>
    </source>
</evidence>
<dbReference type="InterPro" id="IPR050239">
    <property type="entry name" value="Sigma-70_RNA_pol_init_factors"/>
</dbReference>
<evidence type="ECO:0000256" key="3">
    <source>
        <dbReference type="ARBA" id="ARBA00023082"/>
    </source>
</evidence>
<dbReference type="InterPro" id="IPR013325">
    <property type="entry name" value="RNA_pol_sigma_r2"/>
</dbReference>
<evidence type="ECO:0000256" key="2">
    <source>
        <dbReference type="ARBA" id="ARBA00023015"/>
    </source>
</evidence>
<keyword evidence="5" id="KW-0804">Transcription</keyword>
<dbReference type="InterPro" id="IPR007630">
    <property type="entry name" value="RNA_pol_sigma70_r4"/>
</dbReference>
<dbReference type="InterPro" id="IPR014284">
    <property type="entry name" value="RNA_pol_sigma-70_dom"/>
</dbReference>
<dbReference type="InterPro" id="IPR007627">
    <property type="entry name" value="RNA_pol_sigma70_r2"/>
</dbReference>
<evidence type="ECO:0000256" key="1">
    <source>
        <dbReference type="ARBA" id="ARBA00007788"/>
    </source>
</evidence>
<accession>A0AAD7UD71</accession>
<sequence>MLLLLVATVSGWINSNSARPAAATVFRNNKIMEREPEVVSTSSSKKQKRRLLSQREEAALSHRVQRLLRLETVRKELNSTLARAPSDAEWCEAASMEWTAFECAIREGTRAKSIFVSANLPLVTTVAKRYRYTSSLDYNDLLQEGTFGLTRAVERFNPSLGYRFSTYAVWWIRQAISAAVLDQSRVIRLPPKLHRDLLNLERVKREFEEAVGREPTDSELAEALDLCASKVGFLKDCTRTSASPVVSFECPRRGQRRVGSDAGSPTHNKLSLTDLLADESTNPFEFAQSREVKAHIAELFRAALNLKECMVLKLSFGLDDGRPHSLDQIAKIMSMSASNVRAIKAKALHKLRQPHSGNHILKAHYQHSL</sequence>
<comment type="caution">
    <text evidence="9">The sequence shown here is derived from an EMBL/GenBank/DDBJ whole genome shotgun (WGS) entry which is preliminary data.</text>
</comment>
<dbReference type="PRINTS" id="PR00046">
    <property type="entry name" value="SIGMA70FCT"/>
</dbReference>
<evidence type="ECO:0000259" key="7">
    <source>
        <dbReference type="Pfam" id="PF04542"/>
    </source>
</evidence>
<dbReference type="SUPFAM" id="SSF88946">
    <property type="entry name" value="Sigma2 domain of RNA polymerase sigma factors"/>
    <property type="match status" value="1"/>
</dbReference>
<gene>
    <name evidence="9" type="ORF">CTAYLR_001509</name>
</gene>
<evidence type="ECO:0000256" key="4">
    <source>
        <dbReference type="ARBA" id="ARBA00023125"/>
    </source>
</evidence>
<reference evidence="9" key="1">
    <citation type="submission" date="2023-01" db="EMBL/GenBank/DDBJ databases">
        <title>Metagenome sequencing of chrysophaentin producing Chrysophaeum taylorii.</title>
        <authorList>
            <person name="Davison J."/>
            <person name="Bewley C."/>
        </authorList>
    </citation>
    <scope>NUCLEOTIDE SEQUENCE</scope>
    <source>
        <strain evidence="9">NIES-1699</strain>
    </source>
</reference>
<dbReference type="AlphaFoldDB" id="A0AAD7UD71"/>